<evidence type="ECO:0000313" key="10">
    <source>
        <dbReference type="Proteomes" id="UP001597557"/>
    </source>
</evidence>
<evidence type="ECO:0000259" key="8">
    <source>
        <dbReference type="Pfam" id="PF12704"/>
    </source>
</evidence>
<evidence type="ECO:0000256" key="2">
    <source>
        <dbReference type="ARBA" id="ARBA00022475"/>
    </source>
</evidence>
<keyword evidence="4 6" id="KW-1133">Transmembrane helix</keyword>
<dbReference type="Pfam" id="PF12704">
    <property type="entry name" value="MacB_PCD"/>
    <property type="match status" value="1"/>
</dbReference>
<evidence type="ECO:0000256" key="4">
    <source>
        <dbReference type="ARBA" id="ARBA00022989"/>
    </source>
</evidence>
<feature type="domain" description="ABC3 transporter permease C-terminal" evidence="7">
    <location>
        <begin position="294"/>
        <end position="411"/>
    </location>
</feature>
<dbReference type="Pfam" id="PF02687">
    <property type="entry name" value="FtsX"/>
    <property type="match status" value="2"/>
</dbReference>
<sequence>MLKNYIKTAWRNLWKNKVFSALNIVGLAVGMAACIVIMLFVFYEKSFDNFHTKNIYRLNEVQTFPGMAAQKVALSMAPMGPTLKHEFPQVKNFSRVRWRNKYALTFRHNKLYLPQALAVDSTFLQLFDFKLLSGDRKTALQNPNNILLAQSTAKAFFGDENPVGKVITHFGNNKGDTVNFTITGVVQDAPKNSQIQFDAIYSMSSDFKLSDLMGNWGRNWMNTYLELQPGTNIKQFESKMPAYLTKYSRRDDINQQYQLFFTTLKENHGGTADVGLDYLNFRKFDQKSTNLFAVIALIVLGIACINFMNLSTARSAERAKEVGVRKSIGAGRHELAIQFLGETVMLALIAMAISLVLVWASLPYINQLSDRELSLNLFYHPAQAVAIFGFTVAVGIISGIYPAIYLSSFQPVKVLKGSVETGKNKGSFRNILVVGQFTSAVFLMIATVFVVKQLHFMQKQDPGFTREQIVTVPLNGNTDDKYELLKQQLMSNALIKDVTAAQDVLGSHLDQTGVTFRPSNGPAKDLGLTQLVVDNNYLKLFNIKIAEGSDFSTDRPGDGHEYIINEQLAHELLKDMPKNTLTSALIGQHFGHDSLGVITGIAKNFNFNSLHYKVETLFIINTRNSGFSQMSVKINGDHASEAIAHIKSVWDKNFPDRPFEYQFLDDHFNDVYKADNQVSKIVGILAGLAIIISCLGLFGLASYSAEQRTKEIGVRKVLGASVQNIVLLLSGHFIKLVLIANLLAWPLAWYAMHTWLESFAYRIDIHVSVFVLTAALSVFIALITISFQSVKAAVANPVKSLRSE</sequence>
<feature type="transmembrane region" description="Helical" evidence="6">
    <location>
        <begin position="335"/>
        <end position="362"/>
    </location>
</feature>
<comment type="caution">
    <text evidence="9">The sequence shown here is derived from an EMBL/GenBank/DDBJ whole genome shotgun (WGS) entry which is preliminary data.</text>
</comment>
<comment type="subcellular location">
    <subcellularLocation>
        <location evidence="1">Cell membrane</location>
        <topology evidence="1">Multi-pass membrane protein</topology>
    </subcellularLocation>
</comment>
<dbReference type="InterPro" id="IPR003838">
    <property type="entry name" value="ABC3_permease_C"/>
</dbReference>
<dbReference type="RefSeq" id="WP_377184234.1">
    <property type="nucleotide sequence ID" value="NZ_JBHUPD010000002.1"/>
</dbReference>
<dbReference type="InterPro" id="IPR025857">
    <property type="entry name" value="MacB_PCD"/>
</dbReference>
<feature type="transmembrane region" description="Helical" evidence="6">
    <location>
        <begin position="681"/>
        <end position="704"/>
    </location>
</feature>
<evidence type="ECO:0000259" key="7">
    <source>
        <dbReference type="Pfam" id="PF02687"/>
    </source>
</evidence>
<keyword evidence="10" id="KW-1185">Reference proteome</keyword>
<evidence type="ECO:0000256" key="5">
    <source>
        <dbReference type="ARBA" id="ARBA00023136"/>
    </source>
</evidence>
<gene>
    <name evidence="9" type="ORF">ACFS5N_08460</name>
</gene>
<organism evidence="9 10">
    <name type="scientific">Mucilaginibacter ximonensis</name>
    <dbReference type="NCBI Taxonomy" id="538021"/>
    <lineage>
        <taxon>Bacteria</taxon>
        <taxon>Pseudomonadati</taxon>
        <taxon>Bacteroidota</taxon>
        <taxon>Sphingobacteriia</taxon>
        <taxon>Sphingobacteriales</taxon>
        <taxon>Sphingobacteriaceae</taxon>
        <taxon>Mucilaginibacter</taxon>
    </lineage>
</organism>
<keyword evidence="2" id="KW-1003">Cell membrane</keyword>
<dbReference type="PROSITE" id="PS51257">
    <property type="entry name" value="PROKAR_LIPOPROTEIN"/>
    <property type="match status" value="1"/>
</dbReference>
<keyword evidence="5 6" id="KW-0472">Membrane</keyword>
<feature type="transmembrane region" description="Helical" evidence="6">
    <location>
        <begin position="21"/>
        <end position="43"/>
    </location>
</feature>
<protein>
    <submittedName>
        <fullName evidence="9">ABC transporter permease</fullName>
    </submittedName>
</protein>
<feature type="transmembrane region" description="Helical" evidence="6">
    <location>
        <begin position="765"/>
        <end position="787"/>
    </location>
</feature>
<feature type="transmembrane region" description="Helical" evidence="6">
    <location>
        <begin position="291"/>
        <end position="310"/>
    </location>
</feature>
<feature type="transmembrane region" description="Helical" evidence="6">
    <location>
        <begin position="725"/>
        <end position="745"/>
    </location>
</feature>
<keyword evidence="3 6" id="KW-0812">Transmembrane</keyword>
<dbReference type="PANTHER" id="PTHR30572:SF18">
    <property type="entry name" value="ABC-TYPE MACROLIDE FAMILY EXPORT SYSTEM PERMEASE COMPONENT 2"/>
    <property type="match status" value="1"/>
</dbReference>
<dbReference type="Proteomes" id="UP001597557">
    <property type="component" value="Unassembled WGS sequence"/>
</dbReference>
<dbReference type="InterPro" id="IPR050250">
    <property type="entry name" value="Macrolide_Exporter_MacB"/>
</dbReference>
<evidence type="ECO:0000313" key="9">
    <source>
        <dbReference type="EMBL" id="MFD2872495.1"/>
    </source>
</evidence>
<proteinExistence type="predicted"/>
<feature type="transmembrane region" description="Helical" evidence="6">
    <location>
        <begin position="427"/>
        <end position="451"/>
    </location>
</feature>
<feature type="domain" description="ABC3 transporter permease C-terminal" evidence="7">
    <location>
        <begin position="684"/>
        <end position="785"/>
    </location>
</feature>
<name>A0ABW5YBZ0_9SPHI</name>
<feature type="transmembrane region" description="Helical" evidence="6">
    <location>
        <begin position="382"/>
        <end position="406"/>
    </location>
</feature>
<accession>A0ABW5YBZ0</accession>
<dbReference type="EMBL" id="JBHUPD010000002">
    <property type="protein sequence ID" value="MFD2872495.1"/>
    <property type="molecule type" value="Genomic_DNA"/>
</dbReference>
<evidence type="ECO:0000256" key="3">
    <source>
        <dbReference type="ARBA" id="ARBA00022692"/>
    </source>
</evidence>
<reference evidence="10" key="1">
    <citation type="journal article" date="2019" name="Int. J. Syst. Evol. Microbiol.">
        <title>The Global Catalogue of Microorganisms (GCM) 10K type strain sequencing project: providing services to taxonomists for standard genome sequencing and annotation.</title>
        <authorList>
            <consortium name="The Broad Institute Genomics Platform"/>
            <consortium name="The Broad Institute Genome Sequencing Center for Infectious Disease"/>
            <person name="Wu L."/>
            <person name="Ma J."/>
        </authorList>
    </citation>
    <scope>NUCLEOTIDE SEQUENCE [LARGE SCALE GENOMIC DNA]</scope>
    <source>
        <strain evidence="10">KCTC 22437</strain>
    </source>
</reference>
<feature type="domain" description="MacB-like periplasmic core" evidence="8">
    <location>
        <begin position="20"/>
        <end position="241"/>
    </location>
</feature>
<evidence type="ECO:0000256" key="6">
    <source>
        <dbReference type="SAM" id="Phobius"/>
    </source>
</evidence>
<dbReference type="PANTHER" id="PTHR30572">
    <property type="entry name" value="MEMBRANE COMPONENT OF TRANSPORTER-RELATED"/>
    <property type="match status" value="1"/>
</dbReference>
<evidence type="ECO:0000256" key="1">
    <source>
        <dbReference type="ARBA" id="ARBA00004651"/>
    </source>
</evidence>